<dbReference type="Proteomes" id="UP000190042">
    <property type="component" value="Unassembled WGS sequence"/>
</dbReference>
<evidence type="ECO:0000256" key="1">
    <source>
        <dbReference type="ARBA" id="ARBA00022679"/>
    </source>
</evidence>
<dbReference type="PANTHER" id="PTHR46401">
    <property type="entry name" value="GLYCOSYLTRANSFERASE WBBK-RELATED"/>
    <property type="match status" value="1"/>
</dbReference>
<keyword evidence="1 4" id="KW-0808">Transferase</keyword>
<dbReference type="Gene3D" id="3.40.50.2000">
    <property type="entry name" value="Glycogen Phosphorylase B"/>
    <property type="match status" value="2"/>
</dbReference>
<feature type="domain" description="Glycosyltransferase subfamily 4-like N-terminal" evidence="3">
    <location>
        <begin position="24"/>
        <end position="194"/>
    </location>
</feature>
<dbReference type="InterPro" id="IPR028098">
    <property type="entry name" value="Glyco_trans_4-like_N"/>
</dbReference>
<evidence type="ECO:0000259" key="3">
    <source>
        <dbReference type="Pfam" id="PF13439"/>
    </source>
</evidence>
<evidence type="ECO:0000313" key="4">
    <source>
        <dbReference type="EMBL" id="SKB04424.1"/>
    </source>
</evidence>
<name>A0A1T4YRE0_9BACL</name>
<proteinExistence type="predicted"/>
<gene>
    <name evidence="4" type="ORF">SAMN04244570_3406</name>
</gene>
<dbReference type="Pfam" id="PF00534">
    <property type="entry name" value="Glycos_transf_1"/>
    <property type="match status" value="1"/>
</dbReference>
<keyword evidence="5" id="KW-1185">Reference proteome</keyword>
<dbReference type="GO" id="GO:0009103">
    <property type="term" value="P:lipopolysaccharide biosynthetic process"/>
    <property type="evidence" value="ECO:0007669"/>
    <property type="project" value="TreeGrafter"/>
</dbReference>
<reference evidence="5" key="1">
    <citation type="submission" date="2017-02" db="EMBL/GenBank/DDBJ databases">
        <authorList>
            <person name="Varghese N."/>
            <person name="Submissions S."/>
        </authorList>
    </citation>
    <scope>NUCLEOTIDE SEQUENCE [LARGE SCALE GENOMIC DNA]</scope>
    <source>
        <strain evidence="5">DSM 23966</strain>
    </source>
</reference>
<dbReference type="Pfam" id="PF13439">
    <property type="entry name" value="Glyco_transf_4"/>
    <property type="match status" value="1"/>
</dbReference>
<dbReference type="EMBL" id="FUYJ01000008">
    <property type="protein sequence ID" value="SKB04424.1"/>
    <property type="molecule type" value="Genomic_DNA"/>
</dbReference>
<dbReference type="AlphaFoldDB" id="A0A1T4YRE0"/>
<accession>A0A1T4YRE0</accession>
<feature type="domain" description="Glycosyl transferase family 1" evidence="2">
    <location>
        <begin position="195"/>
        <end position="370"/>
    </location>
</feature>
<dbReference type="PANTHER" id="PTHR46401:SF2">
    <property type="entry name" value="GLYCOSYLTRANSFERASE WBBK-RELATED"/>
    <property type="match status" value="1"/>
</dbReference>
<evidence type="ECO:0000313" key="5">
    <source>
        <dbReference type="Proteomes" id="UP000190042"/>
    </source>
</evidence>
<organism evidence="4 5">
    <name type="scientific">Sporosarcina newyorkensis</name>
    <dbReference type="NCBI Taxonomy" id="759851"/>
    <lineage>
        <taxon>Bacteria</taxon>
        <taxon>Bacillati</taxon>
        <taxon>Bacillota</taxon>
        <taxon>Bacilli</taxon>
        <taxon>Bacillales</taxon>
        <taxon>Caryophanaceae</taxon>
        <taxon>Sporosarcina</taxon>
    </lineage>
</organism>
<dbReference type="SUPFAM" id="SSF53756">
    <property type="entry name" value="UDP-Glycosyltransferase/glycogen phosphorylase"/>
    <property type="match status" value="1"/>
</dbReference>
<dbReference type="InterPro" id="IPR001296">
    <property type="entry name" value="Glyco_trans_1"/>
</dbReference>
<dbReference type="RefSeq" id="WP_078818421.1">
    <property type="nucleotide sequence ID" value="NZ_FUYJ01000008.1"/>
</dbReference>
<protein>
    <submittedName>
        <fullName evidence="4">Glycosyltransferase involved in cell wall bisynthesis</fullName>
    </submittedName>
</protein>
<dbReference type="GO" id="GO:0016757">
    <property type="term" value="F:glycosyltransferase activity"/>
    <property type="evidence" value="ECO:0007669"/>
    <property type="project" value="InterPro"/>
</dbReference>
<sequence length="405" mass="44953">MKRKILFISDHGDPLEPLGSEQAGGQNNYVKQLALALEKEGYSVDVATHWNSLSTPQIEHFGEACRVIRIAAGEQKYVPKSKLFQLMPDFYRELAASVPLYSYDLIHTHYWLSGLVGSFIKEDYQLPWVHTNHSLGIAKKKATGNSEALRLLTEKMILSTADHIVATSKTEKELIQQFVDKPATTHVISIGVDKAFKPSQRIPKVQPYFAFAGRLQTTKGIYTLLNAFKLLIRKERLSSHPNLLIAGGSQDSVDPLNQLPRSEKLRAALKGIEHRVKFIGPQSQQQLAKLFNNAVATIVPSYYESFGMVAAEAQACGSPVIASKVGGLQDVVKHELTGLHVKHKNPAQLAEAMTILLHNPSYAKALGQRAAVYAQQEFNWSVLAYKMANLYKGAYYEEKIVLAGD</sequence>
<evidence type="ECO:0000259" key="2">
    <source>
        <dbReference type="Pfam" id="PF00534"/>
    </source>
</evidence>